<dbReference type="GO" id="GO:0003677">
    <property type="term" value="F:DNA binding"/>
    <property type="evidence" value="ECO:0007669"/>
    <property type="project" value="InterPro"/>
</dbReference>
<accession>A0A847J3I1</accession>
<comment type="caution">
    <text evidence="2">The sequence shown here is derived from an EMBL/GenBank/DDBJ whole genome shotgun (WGS) entry which is preliminary data.</text>
</comment>
<dbReference type="InterPro" id="IPR010982">
    <property type="entry name" value="Lambda_DNA-bd_dom_sf"/>
</dbReference>
<dbReference type="EMBL" id="JAAYVO010000048">
    <property type="protein sequence ID" value="NLH35101.1"/>
    <property type="molecule type" value="Genomic_DNA"/>
</dbReference>
<organism evidence="2 3">
    <name type="scientific">Pseudolactococcus chungangensis</name>
    <dbReference type="NCBI Taxonomy" id="451457"/>
    <lineage>
        <taxon>Bacteria</taxon>
        <taxon>Bacillati</taxon>
        <taxon>Bacillota</taxon>
        <taxon>Bacilli</taxon>
        <taxon>Lactobacillales</taxon>
        <taxon>Streptococcaceae</taxon>
        <taxon>Pseudolactococcus</taxon>
    </lineage>
</organism>
<evidence type="ECO:0000313" key="3">
    <source>
        <dbReference type="Proteomes" id="UP000559962"/>
    </source>
</evidence>
<name>A0A847J3I1_9LACT</name>
<dbReference type="SUPFAM" id="SSF47413">
    <property type="entry name" value="lambda repressor-like DNA-binding domains"/>
    <property type="match status" value="1"/>
</dbReference>
<dbReference type="Proteomes" id="UP000559962">
    <property type="component" value="Unassembled WGS sequence"/>
</dbReference>
<dbReference type="InterPro" id="IPR001387">
    <property type="entry name" value="Cro/C1-type_HTH"/>
</dbReference>
<sequence length="306" mass="36229">MIGKKLKEYRLMLEVTGEKLANLAGIKRSYLSQIENEKKIPPTDTFMNIIIAMAKIAPFTYDNARKILTEERYQEFKSLIHIQTHTEEDSEITYVSFDLPHLDNNLQKKDYNMKIDTQLLNNDLYQNDHVDKWLRSLFFDPEYFNENYIYPFLNYLNLGLDDADNNISSLIQIIRKDLFEWWYNFILRGFYISFQSEETISSDEMPIYGLLLNMISSKKTFKPYGGNKNFINIPIELLSNKVVSFDLKDIQDKNIRLTLNGENILPSEIKMINVSLDAIRYSKEQKRQKIRQMLKKMKEDKSNSDF</sequence>
<dbReference type="Pfam" id="PF12844">
    <property type="entry name" value="HTH_19"/>
    <property type="match status" value="1"/>
</dbReference>
<dbReference type="AlphaFoldDB" id="A0A847J3I1"/>
<gene>
    <name evidence="2" type="ORF">GX453_03585</name>
</gene>
<protein>
    <submittedName>
        <fullName evidence="2">Helix-turn-helix transcriptional regulator</fullName>
    </submittedName>
</protein>
<dbReference type="PROSITE" id="PS50943">
    <property type="entry name" value="HTH_CROC1"/>
    <property type="match status" value="1"/>
</dbReference>
<feature type="domain" description="HTH cro/C1-type" evidence="1">
    <location>
        <begin position="6"/>
        <end position="59"/>
    </location>
</feature>
<reference evidence="2 3" key="1">
    <citation type="journal article" date="2020" name="Biotechnol. Biofuels">
        <title>New insights from the biogas microbiome by comprehensive genome-resolved metagenomics of nearly 1600 species originating from multiple anaerobic digesters.</title>
        <authorList>
            <person name="Campanaro S."/>
            <person name="Treu L."/>
            <person name="Rodriguez-R L.M."/>
            <person name="Kovalovszki A."/>
            <person name="Ziels R.M."/>
            <person name="Maus I."/>
            <person name="Zhu X."/>
            <person name="Kougias P.G."/>
            <person name="Basile A."/>
            <person name="Luo G."/>
            <person name="Schluter A."/>
            <person name="Konstantinidis K.T."/>
            <person name="Angelidaki I."/>
        </authorList>
    </citation>
    <scope>NUCLEOTIDE SEQUENCE [LARGE SCALE GENOMIC DNA]</scope>
    <source>
        <strain evidence="2">AS27yjCOA_61</strain>
    </source>
</reference>
<proteinExistence type="predicted"/>
<dbReference type="Gene3D" id="1.10.260.40">
    <property type="entry name" value="lambda repressor-like DNA-binding domains"/>
    <property type="match status" value="1"/>
</dbReference>
<evidence type="ECO:0000313" key="2">
    <source>
        <dbReference type="EMBL" id="NLH35101.1"/>
    </source>
</evidence>
<dbReference type="SMART" id="SM00530">
    <property type="entry name" value="HTH_XRE"/>
    <property type="match status" value="1"/>
</dbReference>
<dbReference type="CDD" id="cd00093">
    <property type="entry name" value="HTH_XRE"/>
    <property type="match status" value="1"/>
</dbReference>
<evidence type="ECO:0000259" key="1">
    <source>
        <dbReference type="PROSITE" id="PS50943"/>
    </source>
</evidence>